<accession>A0A174VWX1</accession>
<evidence type="ECO:0000313" key="3">
    <source>
        <dbReference type="EMBL" id="OBY11177.1"/>
    </source>
</evidence>
<comment type="caution">
    <text evidence="3">The sequence shown here is derived from an EMBL/GenBank/DDBJ whole genome shotgun (WGS) entry which is preliminary data.</text>
</comment>
<dbReference type="RefSeq" id="WP_027097445.1">
    <property type="nucleotide sequence ID" value="NZ_CABHIH010000001.1"/>
</dbReference>
<dbReference type="InterPro" id="IPR009711">
    <property type="entry name" value="UPF0473"/>
</dbReference>
<gene>
    <name evidence="3" type="ORF">CP373A1_06690</name>
</gene>
<dbReference type="PANTHER" id="PTHR40066:SF1">
    <property type="entry name" value="UPF0473 PROTEIN CBO2561_CLC_2432"/>
    <property type="match status" value="1"/>
</dbReference>
<dbReference type="eggNOG" id="COG3906">
    <property type="taxonomic scope" value="Bacteria"/>
</dbReference>
<comment type="similarity">
    <text evidence="1 2">Belongs to the UPF0473 family.</text>
</comment>
<organism evidence="3 4">
    <name type="scientific">Clostridium paraputrificum</name>
    <dbReference type="NCBI Taxonomy" id="29363"/>
    <lineage>
        <taxon>Bacteria</taxon>
        <taxon>Bacillati</taxon>
        <taxon>Bacillota</taxon>
        <taxon>Clostridia</taxon>
        <taxon>Eubacteriales</taxon>
        <taxon>Clostridiaceae</taxon>
        <taxon>Clostridium</taxon>
    </lineage>
</organism>
<proteinExistence type="inferred from homology"/>
<dbReference type="Proteomes" id="UP000092714">
    <property type="component" value="Unassembled WGS sequence"/>
</dbReference>
<dbReference type="OrthoDB" id="9811971at2"/>
<dbReference type="HAMAP" id="MF_01448">
    <property type="entry name" value="UPF0473"/>
    <property type="match status" value="1"/>
</dbReference>
<evidence type="ECO:0000256" key="2">
    <source>
        <dbReference type="HAMAP-Rule" id="MF_01448"/>
    </source>
</evidence>
<name>A0A174VWX1_9CLOT</name>
<evidence type="ECO:0000313" key="4">
    <source>
        <dbReference type="Proteomes" id="UP000092714"/>
    </source>
</evidence>
<dbReference type="PANTHER" id="PTHR40066">
    <property type="entry name" value="UPF0473 PROTEIN CBO2561/CLC_2432"/>
    <property type="match status" value="1"/>
</dbReference>
<protein>
    <recommendedName>
        <fullName evidence="2">UPF0473 protein CP373A1_06690</fullName>
    </recommendedName>
</protein>
<reference evidence="3 4" key="1">
    <citation type="submission" date="2016-06" db="EMBL/GenBank/DDBJ databases">
        <authorList>
            <person name="Kjaerup R.B."/>
            <person name="Dalgaard T.S."/>
            <person name="Juul-Madsen H.R."/>
        </authorList>
    </citation>
    <scope>NUCLEOTIDE SEQUENCE [LARGE SCALE GENOMIC DNA]</scope>
    <source>
        <strain evidence="3 4">373-A1</strain>
    </source>
</reference>
<sequence>MVKELEFIYLLNEEGKEEKMRVITFFKIEDTNQEYVVVTPADLDVEEAYVLKFVKDEEGNESYMTIDNDEEFNLVAETYELLMQEDLDE</sequence>
<dbReference type="GeneID" id="42775280"/>
<evidence type="ECO:0000256" key="1">
    <source>
        <dbReference type="ARBA" id="ARBA00008439"/>
    </source>
</evidence>
<keyword evidence="4" id="KW-1185">Reference proteome</keyword>
<dbReference type="Pfam" id="PF06949">
    <property type="entry name" value="DUF1292"/>
    <property type="match status" value="1"/>
</dbReference>
<dbReference type="AlphaFoldDB" id="A0A174VWX1"/>
<dbReference type="EMBL" id="MAPZ01000016">
    <property type="protein sequence ID" value="OBY11177.1"/>
    <property type="molecule type" value="Genomic_DNA"/>
</dbReference>